<name>A0A553I6I5_9PEZI</name>
<gene>
    <name evidence="2" type="ORF">FHL15_003372</name>
</gene>
<evidence type="ECO:0000313" key="2">
    <source>
        <dbReference type="EMBL" id="TRX95818.1"/>
    </source>
</evidence>
<organism evidence="2 3">
    <name type="scientific">Xylaria flabelliformis</name>
    <dbReference type="NCBI Taxonomy" id="2512241"/>
    <lineage>
        <taxon>Eukaryota</taxon>
        <taxon>Fungi</taxon>
        <taxon>Dikarya</taxon>
        <taxon>Ascomycota</taxon>
        <taxon>Pezizomycotina</taxon>
        <taxon>Sordariomycetes</taxon>
        <taxon>Xylariomycetidae</taxon>
        <taxon>Xylariales</taxon>
        <taxon>Xylariaceae</taxon>
        <taxon>Xylaria</taxon>
    </lineage>
</organism>
<evidence type="ECO:0000256" key="1">
    <source>
        <dbReference type="SAM" id="MobiDB-lite"/>
    </source>
</evidence>
<reference evidence="3" key="1">
    <citation type="submission" date="2019-06" db="EMBL/GenBank/DDBJ databases">
        <title>Draft genome sequence of the griseofulvin-producing fungus Xylaria cubensis strain G536.</title>
        <authorList>
            <person name="Mead M.E."/>
            <person name="Raja H.A."/>
            <person name="Steenwyk J.L."/>
            <person name="Knowles S.L."/>
            <person name="Oberlies N.H."/>
            <person name="Rokas A."/>
        </authorList>
    </citation>
    <scope>NUCLEOTIDE SEQUENCE [LARGE SCALE GENOMIC DNA]</scope>
    <source>
        <strain evidence="3">G536</strain>
    </source>
</reference>
<feature type="region of interest" description="Disordered" evidence="1">
    <location>
        <begin position="1"/>
        <end position="36"/>
    </location>
</feature>
<dbReference type="AlphaFoldDB" id="A0A553I6I5"/>
<keyword evidence="3" id="KW-1185">Reference proteome</keyword>
<accession>A0A553I6I5</accession>
<protein>
    <submittedName>
        <fullName evidence="2">Uncharacterized protein</fullName>
    </submittedName>
</protein>
<dbReference type="EMBL" id="VFLP01000014">
    <property type="protein sequence ID" value="TRX95818.1"/>
    <property type="molecule type" value="Genomic_DNA"/>
</dbReference>
<evidence type="ECO:0000313" key="3">
    <source>
        <dbReference type="Proteomes" id="UP000319160"/>
    </source>
</evidence>
<dbReference type="OrthoDB" id="424402at2759"/>
<proteinExistence type="predicted"/>
<sequence>MTVEMQRQDVLPKSGQSAAPKRKRADTNEPITTSNKRRCLTQSLCLSNDDDIKVLDTIDARYEVQLQSVISSSKIQQRVTAMLRHLTPPTQSSPTEPPPDTTTSKTRVSILRAKAADAGKLVSIAEIAKREIEEEQAAGNDVTDEADQGRKAGRWFQYIALGEELLQKPRNEGSTIIEETVLGGPNTNRGNRDDDDEFEVMKTPFERAIEGRPLARGVPVMSLFLSRSPIEELKKRYGEQTNVPPT</sequence>
<comment type="caution">
    <text evidence="2">The sequence shown here is derived from an EMBL/GenBank/DDBJ whole genome shotgun (WGS) entry which is preliminary data.</text>
</comment>
<feature type="region of interest" description="Disordered" evidence="1">
    <location>
        <begin position="85"/>
        <end position="106"/>
    </location>
</feature>
<dbReference type="Proteomes" id="UP000319160">
    <property type="component" value="Unassembled WGS sequence"/>
</dbReference>